<dbReference type="Proteomes" id="UP000305238">
    <property type="component" value="Unassembled WGS sequence"/>
</dbReference>
<sequence>MTLLTDLHEGDELPPLRLPKISRTTLALYAGASGDHNPIHIDIDAARNAGLDDVFAQGMLSMAYLGRLLTGWVPQDRIRSYSVRFTSITPLHAEPICTGRITAIEDGDGERRARLDLQVALNDGAITLRGQALIALA</sequence>
<reference evidence="3 4" key="1">
    <citation type="submission" date="2019-05" db="EMBL/GenBank/DDBJ databases">
        <title>Draft genome sequence of Actinomadura geliboluensis A8036.</title>
        <authorList>
            <person name="Saricaoglu S."/>
            <person name="Isik K."/>
        </authorList>
    </citation>
    <scope>NUCLEOTIDE SEQUENCE [LARGE SCALE GENOMIC DNA]</scope>
    <source>
        <strain evidence="3 4">A8036</strain>
    </source>
</reference>
<proteinExistence type="inferred from homology"/>
<comment type="caution">
    <text evidence="3">The sequence shown here is derived from an EMBL/GenBank/DDBJ whole genome shotgun (WGS) entry which is preliminary data.</text>
</comment>
<dbReference type="Gene3D" id="3.10.129.10">
    <property type="entry name" value="Hotdog Thioesterase"/>
    <property type="match status" value="1"/>
</dbReference>
<dbReference type="CDD" id="cd03453">
    <property type="entry name" value="SAV4209_like"/>
    <property type="match status" value="1"/>
</dbReference>
<dbReference type="EMBL" id="VCKZ01000403">
    <property type="protein sequence ID" value="TMR28997.1"/>
    <property type="molecule type" value="Genomic_DNA"/>
</dbReference>
<evidence type="ECO:0000313" key="3">
    <source>
        <dbReference type="EMBL" id="TMR28997.1"/>
    </source>
</evidence>
<feature type="domain" description="MaoC-like" evidence="2">
    <location>
        <begin position="20"/>
        <end position="88"/>
    </location>
</feature>
<dbReference type="AlphaFoldDB" id="A0A5S4G7K7"/>
<gene>
    <name evidence="3" type="ORF">ETD96_36470</name>
</gene>
<evidence type="ECO:0000259" key="2">
    <source>
        <dbReference type="Pfam" id="PF01575"/>
    </source>
</evidence>
<protein>
    <submittedName>
        <fullName evidence="3">Dehydratase</fullName>
    </submittedName>
</protein>
<name>A0A5S4G7K7_9ACTN</name>
<dbReference type="InterPro" id="IPR029069">
    <property type="entry name" value="HotDog_dom_sf"/>
</dbReference>
<dbReference type="RefSeq" id="WP_138641031.1">
    <property type="nucleotide sequence ID" value="NZ_VCKZ01000403.1"/>
</dbReference>
<dbReference type="InterPro" id="IPR002539">
    <property type="entry name" value="MaoC-like_dom"/>
</dbReference>
<evidence type="ECO:0000256" key="1">
    <source>
        <dbReference type="ARBA" id="ARBA00005254"/>
    </source>
</evidence>
<dbReference type="PANTHER" id="PTHR43841:SF3">
    <property type="entry name" value="(3R)-HYDROXYACYL-ACP DEHYDRATASE SUBUNIT HADB"/>
    <property type="match status" value="1"/>
</dbReference>
<dbReference type="PANTHER" id="PTHR43841">
    <property type="entry name" value="3-HYDROXYACYL-THIOESTER DEHYDRATASE HTDX-RELATED"/>
    <property type="match status" value="1"/>
</dbReference>
<accession>A0A5S4G7K7</accession>
<comment type="similarity">
    <text evidence="1">Belongs to the enoyl-CoA hydratase/isomerase family.</text>
</comment>
<dbReference type="OrthoDB" id="9800237at2"/>
<organism evidence="3 4">
    <name type="scientific">Actinomadura geliboluensis</name>
    <dbReference type="NCBI Taxonomy" id="882440"/>
    <lineage>
        <taxon>Bacteria</taxon>
        <taxon>Bacillati</taxon>
        <taxon>Actinomycetota</taxon>
        <taxon>Actinomycetes</taxon>
        <taxon>Streptosporangiales</taxon>
        <taxon>Thermomonosporaceae</taxon>
        <taxon>Actinomadura</taxon>
    </lineage>
</organism>
<dbReference type="Pfam" id="PF01575">
    <property type="entry name" value="MaoC_dehydratas"/>
    <property type="match status" value="1"/>
</dbReference>
<evidence type="ECO:0000313" key="4">
    <source>
        <dbReference type="Proteomes" id="UP000305238"/>
    </source>
</evidence>
<keyword evidence="4" id="KW-1185">Reference proteome</keyword>
<dbReference type="SUPFAM" id="SSF54637">
    <property type="entry name" value="Thioesterase/thiol ester dehydrase-isomerase"/>
    <property type="match status" value="1"/>
</dbReference>